<accession>A0A250WZ00</accession>
<feature type="coiled-coil region" evidence="6">
    <location>
        <begin position="353"/>
        <end position="394"/>
    </location>
</feature>
<evidence type="ECO:0000313" key="11">
    <source>
        <dbReference type="Proteomes" id="UP000232323"/>
    </source>
</evidence>
<feature type="domain" description="Spindle assembly abnormal protein 6 N-terminal" evidence="8">
    <location>
        <begin position="25"/>
        <end position="156"/>
    </location>
</feature>
<reference evidence="10 11" key="1">
    <citation type="submission" date="2017-08" db="EMBL/GenBank/DDBJ databases">
        <title>Acidophilic green algal genome provides insights into adaptation to an acidic environment.</title>
        <authorList>
            <person name="Hirooka S."/>
            <person name="Hirose Y."/>
            <person name="Kanesaki Y."/>
            <person name="Higuchi S."/>
            <person name="Fujiwara T."/>
            <person name="Onuma R."/>
            <person name="Era A."/>
            <person name="Ohbayashi R."/>
            <person name="Uzuka A."/>
            <person name="Nozaki H."/>
            <person name="Yoshikawa H."/>
            <person name="Miyagishima S.Y."/>
        </authorList>
    </citation>
    <scope>NUCLEOTIDE SEQUENCE [LARGE SCALE GENOMIC DNA]</scope>
    <source>
        <strain evidence="10 11">NIES-2499</strain>
    </source>
</reference>
<dbReference type="CDD" id="cd10142">
    <property type="entry name" value="HD_SAS6_N"/>
    <property type="match status" value="1"/>
</dbReference>
<evidence type="ECO:0000256" key="4">
    <source>
        <dbReference type="ARBA" id="ARBA00023212"/>
    </source>
</evidence>
<dbReference type="Proteomes" id="UP000232323">
    <property type="component" value="Unassembled WGS sequence"/>
</dbReference>
<dbReference type="SUPFAM" id="SSF90257">
    <property type="entry name" value="Myosin rod fragments"/>
    <property type="match status" value="1"/>
</dbReference>
<dbReference type="InterPro" id="IPR038558">
    <property type="entry name" value="SAS-6_N_sf"/>
</dbReference>
<gene>
    <name evidence="10" type="ORF">CEUSTIGMA_g3510.t1</name>
</gene>
<feature type="compositionally biased region" description="Gly residues" evidence="7">
    <location>
        <begin position="595"/>
        <end position="604"/>
    </location>
</feature>
<keyword evidence="2" id="KW-0963">Cytoplasm</keyword>
<evidence type="ECO:0000256" key="3">
    <source>
        <dbReference type="ARBA" id="ARBA00023054"/>
    </source>
</evidence>
<proteinExistence type="predicted"/>
<feature type="coiled-coil region" evidence="6">
    <location>
        <begin position="437"/>
        <end position="499"/>
    </location>
</feature>
<evidence type="ECO:0000256" key="6">
    <source>
        <dbReference type="SAM" id="Coils"/>
    </source>
</evidence>
<dbReference type="InterPro" id="IPR054755">
    <property type="entry name" value="Sas-6-like_oligomerization"/>
</dbReference>
<dbReference type="Pfam" id="PF22331">
    <property type="entry name" value="Sas-6-like_oligomerization"/>
    <property type="match status" value="1"/>
</dbReference>
<dbReference type="PANTHER" id="PTHR44281">
    <property type="entry name" value="SPINDLE ASSEMBLY ABNORMAL PROTEIN 6 HOMOLOG"/>
    <property type="match status" value="1"/>
</dbReference>
<keyword evidence="4" id="KW-0206">Cytoskeleton</keyword>
<feature type="compositionally biased region" description="Basic and acidic residues" evidence="7">
    <location>
        <begin position="235"/>
        <end position="255"/>
    </location>
</feature>
<evidence type="ECO:0000256" key="1">
    <source>
        <dbReference type="ARBA" id="ARBA00004300"/>
    </source>
</evidence>
<protein>
    <submittedName>
        <fullName evidence="10">Uncharacterized protein</fullName>
    </submittedName>
</protein>
<feature type="region of interest" description="Disordered" evidence="7">
    <location>
        <begin position="230"/>
        <end position="255"/>
    </location>
</feature>
<evidence type="ECO:0000259" key="9">
    <source>
        <dbReference type="Pfam" id="PF22331"/>
    </source>
</evidence>
<dbReference type="PANTHER" id="PTHR44281:SF2">
    <property type="entry name" value="SPINDLE ASSEMBLY ABNORMAL PROTEIN 6 HOMOLOG"/>
    <property type="match status" value="1"/>
</dbReference>
<dbReference type="OrthoDB" id="49058at2759"/>
<evidence type="ECO:0000256" key="5">
    <source>
        <dbReference type="ARBA" id="ARBA00023306"/>
    </source>
</evidence>
<evidence type="ECO:0000256" key="2">
    <source>
        <dbReference type="ARBA" id="ARBA00022490"/>
    </source>
</evidence>
<keyword evidence="11" id="KW-1185">Reference proteome</keyword>
<dbReference type="Pfam" id="PF16531">
    <property type="entry name" value="SAS-6_N"/>
    <property type="match status" value="1"/>
</dbReference>
<evidence type="ECO:0000313" key="10">
    <source>
        <dbReference type="EMBL" id="GAX76067.1"/>
    </source>
</evidence>
<feature type="domain" description="Sas-6-like oligomerization" evidence="9">
    <location>
        <begin position="186"/>
        <end position="248"/>
    </location>
</feature>
<evidence type="ECO:0000259" key="8">
    <source>
        <dbReference type="Pfam" id="PF16531"/>
    </source>
</evidence>
<feature type="region of interest" description="Disordered" evidence="7">
    <location>
        <begin position="290"/>
        <end position="313"/>
    </location>
</feature>
<dbReference type="STRING" id="1157962.A0A250WZ00"/>
<dbReference type="Gene3D" id="2.170.210.20">
    <property type="entry name" value="Spindle assembly abnormal protein 6, N-terminal domain"/>
    <property type="match status" value="1"/>
</dbReference>
<organism evidence="10 11">
    <name type="scientific">Chlamydomonas eustigma</name>
    <dbReference type="NCBI Taxonomy" id="1157962"/>
    <lineage>
        <taxon>Eukaryota</taxon>
        <taxon>Viridiplantae</taxon>
        <taxon>Chlorophyta</taxon>
        <taxon>core chlorophytes</taxon>
        <taxon>Chlorophyceae</taxon>
        <taxon>CS clade</taxon>
        <taxon>Chlamydomonadales</taxon>
        <taxon>Chlamydomonadaceae</taxon>
        <taxon>Chlamydomonas</taxon>
    </lineage>
</organism>
<dbReference type="InterPro" id="IPR032396">
    <property type="entry name" value="SAS-6_N"/>
</dbReference>
<evidence type="ECO:0000256" key="7">
    <source>
        <dbReference type="SAM" id="MobiDB-lite"/>
    </source>
</evidence>
<feature type="region of interest" description="Disordered" evidence="7">
    <location>
        <begin position="581"/>
        <end position="604"/>
    </location>
</feature>
<comment type="caution">
    <text evidence="10">The sequence shown here is derived from an EMBL/GenBank/DDBJ whole genome shotgun (WGS) entry which is preliminary data.</text>
</comment>
<comment type="subcellular location">
    <subcellularLocation>
        <location evidence="1">Cytoplasm</location>
        <location evidence="1">Cytoskeleton</location>
        <location evidence="1">Microtubule organizing center</location>
        <location evidence="1">Centrosome</location>
    </subcellularLocation>
</comment>
<name>A0A250WZ00_9CHLO</name>
<sequence length="722" mass="79362">MPLIAPEDPNKFGGTGFDWQNATTLFWKPVPVSLRQADREDLSDELTFRILTGHARNNHNLRILRIHISSDSDLFFLHSLEVSEEDFQSLKNEQGILVDFASFPGKIITLLDKCISPQPSDTTRFQAVLNVKNVESIFKIVEINDFKQLPHITLAFRPGNDSSVKQFLAFRLLEIKASCSELSEGLDAKKIECDSVVSQLLLCQQQLSEIKEQYSRHLLEVQADFKSQRASSQEDSIKEKTAIKESCEKERRDQEKKFKEQIDTLSARINELDAENRKLRESKYELDSKVSELSHKLGSAEGSNRSLEEETSRLKRLNQQLNAEGHDREIILNEQKAKLVAHEEKGHAQQEIIEQQRARLRELETSLRQLEGRCNDMRDTVAGHEQRAKELQAEVLKGNAGVEKLLNEVRLCKEKVKRKHAIVVRQEEELQAREHALHSALKELQSLTAAAESAREQRSGLMSENTELRAKLEESKAQLQSNEQMIRWLNQQVNEAQLQNSGSNIPGSRYNFTRPTSQARLGPHNNAAPTSSTSFIHSSMTPSAQRLLGPSSHAMPSTGRTLISGYTPTPATNQDKYSYGGGTESFPHVGPGNHSEGGAGTLSQGGVGISSLSLGGSISMTSSQQHGPAAFKSYTPAPALMNASLSFGGAKTAQPTTEEMTALRASASGLQTAQGGGPAGVQGINHTTAPSLDMAKSAFGFAARLGQGTPSLSRGTAGEGVV</sequence>
<keyword evidence="5" id="KW-0131">Cell cycle</keyword>
<dbReference type="AlphaFoldDB" id="A0A250WZ00"/>
<keyword evidence="3 6" id="KW-0175">Coiled coil</keyword>
<dbReference type="EMBL" id="BEGY01000015">
    <property type="protein sequence ID" value="GAX76067.1"/>
    <property type="molecule type" value="Genomic_DNA"/>
</dbReference>